<proteinExistence type="predicted"/>
<dbReference type="NCBIfam" id="TIGR03015">
    <property type="entry name" value="pepcterm_ATPase"/>
    <property type="match status" value="1"/>
</dbReference>
<dbReference type="PANTHER" id="PTHR35894">
    <property type="entry name" value="GENERAL SECRETION PATHWAY PROTEIN A-RELATED"/>
    <property type="match status" value="1"/>
</dbReference>
<accession>A0ABV3Z8B5</accession>
<comment type="caution">
    <text evidence="4">The sequence shown here is derived from an EMBL/GenBank/DDBJ whole genome shotgun (WGS) entry which is preliminary data.</text>
</comment>
<keyword evidence="1" id="KW-0175">Coiled coil</keyword>
<sequence length="457" mass="51235">MYEEYFKLSDAPFRLNPDPRFFYGSRSHNKAMAYLHYGLKQAEGFIVITGPVGAGKSMVIGHLLDQLNSSNVVAANLLTSNVEPTELLSQILSAFRIEAEGEGRTGEIEAFEDYLFDQLNRSRRVLLIIDEAQNLPFKTLEELRMLSNLDYEGTPLFQVFLVGQPEFRAIIESSEMEQLRQRVIASYHLESLSEEETRDYILHRLSVAGWQEDPVFSDGAFTAIFEETTGLPRRINTLANRLMLYCSLEKKHEITPEIVETVCAELREEKLEARKHAAAMPPVSKVESEDTTKVEVKTAPKEDIKATEPEPKTPIETQTTETPAKPELPASSASVFDRLRAKKESSPQSEDRHEATLTDVASAIAAASGDAVDAVVPTAEAEAIKAAGDHDTPQWRKALVSSIDETREELKAANTNIMKLTRSVVTIDERRKDRRRKIVESLTRAEELLSALNETRN</sequence>
<dbReference type="InterPro" id="IPR003593">
    <property type="entry name" value="AAA+_ATPase"/>
</dbReference>
<dbReference type="SMART" id="SM00382">
    <property type="entry name" value="AAA"/>
    <property type="match status" value="1"/>
</dbReference>
<gene>
    <name evidence="4" type="ORF">ABFZ84_08565</name>
</gene>
<evidence type="ECO:0000259" key="3">
    <source>
        <dbReference type="SMART" id="SM00382"/>
    </source>
</evidence>
<dbReference type="Pfam" id="PF13401">
    <property type="entry name" value="AAA_22"/>
    <property type="match status" value="1"/>
</dbReference>
<evidence type="ECO:0000313" key="4">
    <source>
        <dbReference type="EMBL" id="MEX6633602.1"/>
    </source>
</evidence>
<dbReference type="InterPro" id="IPR052026">
    <property type="entry name" value="ExeA_AAA_ATPase_DNA-bind"/>
</dbReference>
<evidence type="ECO:0000313" key="5">
    <source>
        <dbReference type="Proteomes" id="UP001560685"/>
    </source>
</evidence>
<dbReference type="InterPro" id="IPR017466">
    <property type="entry name" value="XrtA-assoc_ATPase-like"/>
</dbReference>
<organism evidence="4 5">
    <name type="scientific">Hyphococcus lacteus</name>
    <dbReference type="NCBI Taxonomy" id="3143536"/>
    <lineage>
        <taxon>Bacteria</taxon>
        <taxon>Pseudomonadati</taxon>
        <taxon>Pseudomonadota</taxon>
        <taxon>Alphaproteobacteria</taxon>
        <taxon>Parvularculales</taxon>
        <taxon>Parvularculaceae</taxon>
        <taxon>Hyphococcus</taxon>
    </lineage>
</organism>
<feature type="region of interest" description="Disordered" evidence="2">
    <location>
        <begin position="274"/>
        <end position="333"/>
    </location>
</feature>
<dbReference type="EMBL" id="JBEHZE010000001">
    <property type="protein sequence ID" value="MEX6633602.1"/>
    <property type="molecule type" value="Genomic_DNA"/>
</dbReference>
<reference evidence="4 5" key="1">
    <citation type="submission" date="2024-05" db="EMBL/GenBank/DDBJ databases">
        <title>Three bacterial strains, DH-69, EH-24, and ECK-19 isolated from coastal sediments.</title>
        <authorList>
            <person name="Ye Y.-Q."/>
            <person name="Du Z.-J."/>
        </authorList>
    </citation>
    <scope>NUCLEOTIDE SEQUENCE [LARGE SCALE GENOMIC DNA]</scope>
    <source>
        <strain evidence="4 5">ECK-19</strain>
    </source>
</reference>
<dbReference type="Gene3D" id="3.40.50.300">
    <property type="entry name" value="P-loop containing nucleotide triphosphate hydrolases"/>
    <property type="match status" value="1"/>
</dbReference>
<keyword evidence="5" id="KW-1185">Reference proteome</keyword>
<evidence type="ECO:0000256" key="1">
    <source>
        <dbReference type="SAM" id="Coils"/>
    </source>
</evidence>
<dbReference type="RefSeq" id="WP_369313579.1">
    <property type="nucleotide sequence ID" value="NZ_JBEHZE010000001.1"/>
</dbReference>
<evidence type="ECO:0000256" key="2">
    <source>
        <dbReference type="SAM" id="MobiDB-lite"/>
    </source>
</evidence>
<dbReference type="PANTHER" id="PTHR35894:SF1">
    <property type="entry name" value="PHOSPHORIBULOKINASE _ URIDINE KINASE FAMILY"/>
    <property type="match status" value="1"/>
</dbReference>
<dbReference type="SUPFAM" id="SSF52540">
    <property type="entry name" value="P-loop containing nucleoside triphosphate hydrolases"/>
    <property type="match status" value="1"/>
</dbReference>
<dbReference type="Proteomes" id="UP001560685">
    <property type="component" value="Unassembled WGS sequence"/>
</dbReference>
<feature type="domain" description="AAA+ ATPase" evidence="3">
    <location>
        <begin position="42"/>
        <end position="208"/>
    </location>
</feature>
<protein>
    <submittedName>
        <fullName evidence="4">XrtA/PEP-CTERM system-associated ATPase</fullName>
    </submittedName>
</protein>
<dbReference type="InterPro" id="IPR027417">
    <property type="entry name" value="P-loop_NTPase"/>
</dbReference>
<name>A0ABV3Z8B5_9PROT</name>
<feature type="coiled-coil region" evidence="1">
    <location>
        <begin position="396"/>
        <end position="423"/>
    </location>
</feature>
<dbReference type="InterPro" id="IPR049945">
    <property type="entry name" value="AAA_22"/>
</dbReference>
<feature type="compositionally biased region" description="Basic and acidic residues" evidence="2">
    <location>
        <begin position="286"/>
        <end position="313"/>
    </location>
</feature>